<proteinExistence type="inferred from homology"/>
<dbReference type="PANTHER" id="PTHR42800">
    <property type="entry name" value="EXOINULINASE INUD (AFU_ORTHOLOGUE AFUA_5G00480)"/>
    <property type="match status" value="1"/>
</dbReference>
<sequence>RTGETAPMKKDFTVNEQYLNIPICAQKKEKMLRLFLLDEESGFEEKLTEIMVPVDDEQESGYSCNFYAQIPLTGCEGKKIRVSAEDVPETFSEEIHLSGQREEAADTHPVIHFAAKSGWTNDPNGMVRDNNGVYHLYFQYNPFGIQWNNMSWGHAVSRDLLHWEQVDSVMFPDENGTIYSGCAIKNERGLLGLPEDALLFFYTAAGGNDEWSKGQQFTQKLAWSVDGGVTLHKRKEPCVPVIYRDSRDPKVYWHEASGAYIMALWLRGNDFGILRSEDLVNWNLVDEFTLKDAWECPDIFELSTEDGEKRWFFWSADGFYYEGEFDGYEFKTDGEKKWAYMTGLPYAAQTFSGVEDRVISIPWLRMQNDGRNYTGAYGIPVELSCRRGKDGFTIVQKPVRELWEQAVEITEQVVADENNTIVCRPEKKKAVVIRLTVEENILEDFRWNINGSWVEYSPETGSFTVDRNAFQAIPWQKELLFIVDDRILEVFFGDGEQLGTFELRDAEVSLEMPLVHVEDYRIFEVE</sequence>
<evidence type="ECO:0000256" key="1">
    <source>
        <dbReference type="ARBA" id="ARBA00009902"/>
    </source>
</evidence>
<dbReference type="GO" id="GO:0005737">
    <property type="term" value="C:cytoplasm"/>
    <property type="evidence" value="ECO:0007669"/>
    <property type="project" value="TreeGrafter"/>
</dbReference>
<dbReference type="EMBL" id="DXEQ01000168">
    <property type="protein sequence ID" value="HIX72532.1"/>
    <property type="molecule type" value="Genomic_DNA"/>
</dbReference>
<dbReference type="Proteomes" id="UP000886805">
    <property type="component" value="Unassembled WGS sequence"/>
</dbReference>
<reference evidence="5" key="1">
    <citation type="journal article" date="2021" name="PeerJ">
        <title>Extensive microbial diversity within the chicken gut microbiome revealed by metagenomics and culture.</title>
        <authorList>
            <person name="Gilroy R."/>
            <person name="Ravi A."/>
            <person name="Getino M."/>
            <person name="Pursley I."/>
            <person name="Horton D.L."/>
            <person name="Alikhan N.F."/>
            <person name="Baker D."/>
            <person name="Gharbi K."/>
            <person name="Hall N."/>
            <person name="Watson M."/>
            <person name="Adriaenssens E.M."/>
            <person name="Foster-Nyarko E."/>
            <person name="Jarju S."/>
            <person name="Secka A."/>
            <person name="Antonio M."/>
            <person name="Oren A."/>
            <person name="Chaudhuri R.R."/>
            <person name="La Ragione R."/>
            <person name="Hildebrand F."/>
            <person name="Pallen M.J."/>
        </authorList>
    </citation>
    <scope>NUCLEOTIDE SEQUENCE</scope>
    <source>
        <strain evidence="5">ChiSxjej3B15-1167</strain>
    </source>
</reference>
<dbReference type="GO" id="GO:0004575">
    <property type="term" value="F:sucrose alpha-glucosidase activity"/>
    <property type="evidence" value="ECO:0007669"/>
    <property type="project" value="TreeGrafter"/>
</dbReference>
<reference evidence="5" key="2">
    <citation type="submission" date="2021-04" db="EMBL/GenBank/DDBJ databases">
        <authorList>
            <person name="Gilroy R."/>
        </authorList>
    </citation>
    <scope>NUCLEOTIDE SEQUENCE</scope>
    <source>
        <strain evidence="5">ChiSxjej3B15-1167</strain>
    </source>
</reference>
<organism evidence="5 6">
    <name type="scientific">Candidatus Anaerobutyricum stercoripullorum</name>
    <dbReference type="NCBI Taxonomy" id="2838456"/>
    <lineage>
        <taxon>Bacteria</taxon>
        <taxon>Bacillati</taxon>
        <taxon>Bacillota</taxon>
        <taxon>Clostridia</taxon>
        <taxon>Lachnospirales</taxon>
        <taxon>Lachnospiraceae</taxon>
        <taxon>Anaerobutyricum</taxon>
    </lineage>
</organism>
<dbReference type="Gene3D" id="2.115.10.20">
    <property type="entry name" value="Glycosyl hydrolase domain, family 43"/>
    <property type="match status" value="1"/>
</dbReference>
<dbReference type="SUPFAM" id="SSF75005">
    <property type="entry name" value="Arabinanase/levansucrase/invertase"/>
    <property type="match status" value="1"/>
</dbReference>
<evidence type="ECO:0000313" key="6">
    <source>
        <dbReference type="Proteomes" id="UP000886805"/>
    </source>
</evidence>
<gene>
    <name evidence="5" type="ORF">H9849_05875</name>
</gene>
<dbReference type="SMART" id="SM00640">
    <property type="entry name" value="Glyco_32"/>
    <property type="match status" value="1"/>
</dbReference>
<keyword evidence="2 5" id="KW-0378">Hydrolase</keyword>
<feature type="domain" description="Glycosyl hydrolase family 32 N-terminal" evidence="4">
    <location>
        <begin position="112"/>
        <end position="398"/>
    </location>
</feature>
<dbReference type="InterPro" id="IPR001362">
    <property type="entry name" value="Glyco_hydro_32"/>
</dbReference>
<evidence type="ECO:0000259" key="4">
    <source>
        <dbReference type="Pfam" id="PF00251"/>
    </source>
</evidence>
<dbReference type="CDD" id="cd18622">
    <property type="entry name" value="GH32_Inu-like"/>
    <property type="match status" value="1"/>
</dbReference>
<dbReference type="InterPro" id="IPR023296">
    <property type="entry name" value="Glyco_hydro_beta-prop_sf"/>
</dbReference>
<dbReference type="InterPro" id="IPR013148">
    <property type="entry name" value="Glyco_hydro_32_N"/>
</dbReference>
<name>A0A9D1X4R6_9FIRM</name>
<evidence type="ECO:0000313" key="5">
    <source>
        <dbReference type="EMBL" id="HIX72532.1"/>
    </source>
</evidence>
<accession>A0A9D1X4R6</accession>
<dbReference type="PANTHER" id="PTHR42800:SF1">
    <property type="entry name" value="EXOINULINASE INUD (AFU_ORTHOLOGUE AFUA_5G00480)"/>
    <property type="match status" value="1"/>
</dbReference>
<protein>
    <submittedName>
        <fullName evidence="5">Glycoside hydrolase family 32 protein</fullName>
    </submittedName>
</protein>
<evidence type="ECO:0000256" key="2">
    <source>
        <dbReference type="ARBA" id="ARBA00022801"/>
    </source>
</evidence>
<evidence type="ECO:0000256" key="3">
    <source>
        <dbReference type="ARBA" id="ARBA00023295"/>
    </source>
</evidence>
<dbReference type="Pfam" id="PF00251">
    <property type="entry name" value="Glyco_hydro_32N"/>
    <property type="match status" value="1"/>
</dbReference>
<dbReference type="AlphaFoldDB" id="A0A9D1X4R6"/>
<comment type="similarity">
    <text evidence="1">Belongs to the glycosyl hydrolase 32 family.</text>
</comment>
<feature type="non-terminal residue" evidence="5">
    <location>
        <position position="1"/>
    </location>
</feature>
<comment type="caution">
    <text evidence="5">The sequence shown here is derived from an EMBL/GenBank/DDBJ whole genome shotgun (WGS) entry which is preliminary data.</text>
</comment>
<dbReference type="GO" id="GO:0005987">
    <property type="term" value="P:sucrose catabolic process"/>
    <property type="evidence" value="ECO:0007669"/>
    <property type="project" value="TreeGrafter"/>
</dbReference>
<keyword evidence="3" id="KW-0326">Glycosidase</keyword>